<dbReference type="SMART" id="SM00822">
    <property type="entry name" value="PKS_KR"/>
    <property type="match status" value="1"/>
</dbReference>
<dbReference type="CDD" id="cd05233">
    <property type="entry name" value="SDR_c"/>
    <property type="match status" value="1"/>
</dbReference>
<evidence type="ECO:0000256" key="1">
    <source>
        <dbReference type="ARBA" id="ARBA00006484"/>
    </source>
</evidence>
<evidence type="ECO:0000313" key="5">
    <source>
        <dbReference type="EMBL" id="MBL0420678.1"/>
    </source>
</evidence>
<protein>
    <submittedName>
        <fullName evidence="5">SDR family oxidoreductase</fullName>
    </submittedName>
</protein>
<evidence type="ECO:0000259" key="4">
    <source>
        <dbReference type="SMART" id="SM00822"/>
    </source>
</evidence>
<evidence type="ECO:0000256" key="3">
    <source>
        <dbReference type="ARBA" id="ARBA00023027"/>
    </source>
</evidence>
<dbReference type="SUPFAM" id="SSF51735">
    <property type="entry name" value="NAD(P)-binding Rossmann-fold domains"/>
    <property type="match status" value="1"/>
</dbReference>
<dbReference type="PRINTS" id="PR00080">
    <property type="entry name" value="SDRFAMILY"/>
</dbReference>
<dbReference type="InterPro" id="IPR036291">
    <property type="entry name" value="NAD(P)-bd_dom_sf"/>
</dbReference>
<dbReference type="PRINTS" id="PR00081">
    <property type="entry name" value="GDHRDH"/>
</dbReference>
<dbReference type="GO" id="GO:0016491">
    <property type="term" value="F:oxidoreductase activity"/>
    <property type="evidence" value="ECO:0007669"/>
    <property type="project" value="UniProtKB-KW"/>
</dbReference>
<feature type="domain" description="Ketoreductase" evidence="4">
    <location>
        <begin position="28"/>
        <end position="209"/>
    </location>
</feature>
<proteinExistence type="inferred from homology"/>
<dbReference type="InterPro" id="IPR020904">
    <property type="entry name" value="Sc_DH/Rdtase_CS"/>
</dbReference>
<dbReference type="Pfam" id="PF13561">
    <property type="entry name" value="adh_short_C2"/>
    <property type="match status" value="1"/>
</dbReference>
<dbReference type="InterPro" id="IPR057326">
    <property type="entry name" value="KR_dom"/>
</dbReference>
<sequence>MRQATAIRDEAALASLKREIPAELLSGRRILVTGGARGLGLAFAETAAAAGAQVVIADLLADLALDQANAIAQRHGWCRAVGIDVGDPASIEDGAAASIDWLGGLDGLVNCAAVTSSGGRDAHQLEVGLWDQVMQVNVRGTWLMSRACRAALASSGRGAVVNIASDTALWGSPNLLAYTSSKGAVIAMTRSLAREWGGDSITVNAIAPGLTLVEATEYVPIERHQLYLDGRAIPREQSAADVCGTTLYLLSGLSRFVTGQLVPVNGGFAMH</sequence>
<reference evidence="5" key="1">
    <citation type="submission" date="2021-01" db="EMBL/GenBank/DDBJ databases">
        <title>Ramlibacter sp. strain AW1 16S ribosomal RNA gene Genome sequencing and assembly.</title>
        <authorList>
            <person name="Kang M."/>
        </authorList>
    </citation>
    <scope>NUCLEOTIDE SEQUENCE</scope>
    <source>
        <strain evidence="5">AW1</strain>
    </source>
</reference>
<organism evidence="5 6">
    <name type="scientific">Ramlibacter aurantiacus</name>
    <dbReference type="NCBI Taxonomy" id="2801330"/>
    <lineage>
        <taxon>Bacteria</taxon>
        <taxon>Pseudomonadati</taxon>
        <taxon>Pseudomonadota</taxon>
        <taxon>Betaproteobacteria</taxon>
        <taxon>Burkholderiales</taxon>
        <taxon>Comamonadaceae</taxon>
        <taxon>Ramlibacter</taxon>
    </lineage>
</organism>
<dbReference type="PANTHER" id="PTHR24321:SF8">
    <property type="entry name" value="ESTRADIOL 17-BETA-DEHYDROGENASE 8-RELATED"/>
    <property type="match status" value="1"/>
</dbReference>
<gene>
    <name evidence="5" type="ORF">JI739_10015</name>
</gene>
<comment type="caution">
    <text evidence="5">The sequence shown here is derived from an EMBL/GenBank/DDBJ whole genome shotgun (WGS) entry which is preliminary data.</text>
</comment>
<dbReference type="InterPro" id="IPR002347">
    <property type="entry name" value="SDR_fam"/>
</dbReference>
<dbReference type="Proteomes" id="UP000613011">
    <property type="component" value="Unassembled WGS sequence"/>
</dbReference>
<dbReference type="FunFam" id="3.40.50.720:FF:000084">
    <property type="entry name" value="Short-chain dehydrogenase reductase"/>
    <property type="match status" value="1"/>
</dbReference>
<dbReference type="Gene3D" id="3.40.50.720">
    <property type="entry name" value="NAD(P)-binding Rossmann-like Domain"/>
    <property type="match status" value="1"/>
</dbReference>
<accession>A0A936ZNQ7</accession>
<dbReference type="PROSITE" id="PS00061">
    <property type="entry name" value="ADH_SHORT"/>
    <property type="match status" value="1"/>
</dbReference>
<dbReference type="EMBL" id="JAEQNA010000003">
    <property type="protein sequence ID" value="MBL0420678.1"/>
    <property type="molecule type" value="Genomic_DNA"/>
</dbReference>
<keyword evidence="6" id="KW-1185">Reference proteome</keyword>
<dbReference type="AlphaFoldDB" id="A0A936ZNQ7"/>
<comment type="similarity">
    <text evidence="1">Belongs to the short-chain dehydrogenases/reductases (SDR) family.</text>
</comment>
<evidence type="ECO:0000313" key="6">
    <source>
        <dbReference type="Proteomes" id="UP000613011"/>
    </source>
</evidence>
<evidence type="ECO:0000256" key="2">
    <source>
        <dbReference type="ARBA" id="ARBA00023002"/>
    </source>
</evidence>
<keyword evidence="3" id="KW-0520">NAD</keyword>
<keyword evidence="2" id="KW-0560">Oxidoreductase</keyword>
<name>A0A936ZNQ7_9BURK</name>
<dbReference type="RefSeq" id="WP_201683763.1">
    <property type="nucleotide sequence ID" value="NZ_JAEQNA010000003.1"/>
</dbReference>
<dbReference type="PANTHER" id="PTHR24321">
    <property type="entry name" value="DEHYDROGENASES, SHORT CHAIN"/>
    <property type="match status" value="1"/>
</dbReference>